<evidence type="ECO:0000313" key="2">
    <source>
        <dbReference type="EMBL" id="TET46306.1"/>
    </source>
</evidence>
<sequence length="375" mass="42776">MMTNRECLLAILEGRSPDRVPWIPRLDIWHRAQVHRDILPDRLQGLTLREVERELGVGTPARAGRVFRVEYQNMDVLTYDEGFNTITEYVTPKGTARAVLSRSAYEASAGIIGQLPTEYPLKSEEDYDIWTYVVGNTVYIPIYEEYEAYDREIGDDGFPMVSAGDCPFHYWLLNLAGYQQGYIHLKDFRHRVEALLQVMTEKDREMWEVVAQSPAKLLLHGSHLSSQMTPPRYFDQYITPYYQEFTKLLHAHSKSLAMHADNDTSAILGNIQEAGFDMVECFVTKPMAKVTLKDARDAWGTSVIIWGGIPAIILEESYPEKKFETYMKDIFRTIAPGDAFILGIADNAMGGSMLSRIEKVTEMVEKYGDYPVSVL</sequence>
<reference evidence="2 3" key="1">
    <citation type="submission" date="2019-03" db="EMBL/GenBank/DDBJ databases">
        <title>Metabolic potential of uncultured bacteria and archaea associated with petroleum seepage in deep-sea sediments.</title>
        <authorList>
            <person name="Dong X."/>
            <person name="Hubert C."/>
        </authorList>
    </citation>
    <scope>NUCLEOTIDE SEQUENCE [LARGE SCALE GENOMIC DNA]</scope>
    <source>
        <strain evidence="2">E44_bin18</strain>
    </source>
</reference>
<gene>
    <name evidence="2" type="ORF">E3J62_04610</name>
</gene>
<dbReference type="AlphaFoldDB" id="A0A523UUT0"/>
<dbReference type="GO" id="GO:0006779">
    <property type="term" value="P:porphyrin-containing compound biosynthetic process"/>
    <property type="evidence" value="ECO:0007669"/>
    <property type="project" value="InterPro"/>
</dbReference>
<accession>A0A523UUT0</accession>
<dbReference type="Proteomes" id="UP000315525">
    <property type="component" value="Unassembled WGS sequence"/>
</dbReference>
<name>A0A523UUT0_UNCT6</name>
<dbReference type="PANTHER" id="PTHR47099:SF1">
    <property type="entry name" value="METHYLCOBAMIDE:COM METHYLTRANSFERASE MTBA"/>
    <property type="match status" value="1"/>
</dbReference>
<comment type="caution">
    <text evidence="2">The sequence shown here is derived from an EMBL/GenBank/DDBJ whole genome shotgun (WGS) entry which is preliminary data.</text>
</comment>
<dbReference type="Pfam" id="PF01208">
    <property type="entry name" value="URO-D"/>
    <property type="match status" value="1"/>
</dbReference>
<dbReference type="InterPro" id="IPR052024">
    <property type="entry name" value="Methanogen_methyltrans"/>
</dbReference>
<dbReference type="GO" id="GO:0004853">
    <property type="term" value="F:uroporphyrinogen decarboxylase activity"/>
    <property type="evidence" value="ECO:0007669"/>
    <property type="project" value="InterPro"/>
</dbReference>
<evidence type="ECO:0000259" key="1">
    <source>
        <dbReference type="Pfam" id="PF01208"/>
    </source>
</evidence>
<dbReference type="EMBL" id="SOJN01000058">
    <property type="protein sequence ID" value="TET46306.1"/>
    <property type="molecule type" value="Genomic_DNA"/>
</dbReference>
<dbReference type="PANTHER" id="PTHR47099">
    <property type="entry name" value="METHYLCOBAMIDE:COM METHYLTRANSFERASE MTBA"/>
    <property type="match status" value="1"/>
</dbReference>
<protein>
    <recommendedName>
        <fullName evidence="1">Uroporphyrinogen decarboxylase (URO-D) domain-containing protein</fullName>
    </recommendedName>
</protein>
<dbReference type="InterPro" id="IPR038071">
    <property type="entry name" value="UROD/MetE-like_sf"/>
</dbReference>
<organism evidence="2 3">
    <name type="scientific">candidate division TA06 bacterium</name>
    <dbReference type="NCBI Taxonomy" id="2250710"/>
    <lineage>
        <taxon>Bacteria</taxon>
        <taxon>Bacteria division TA06</taxon>
    </lineage>
</organism>
<proteinExistence type="predicted"/>
<evidence type="ECO:0000313" key="3">
    <source>
        <dbReference type="Proteomes" id="UP000315525"/>
    </source>
</evidence>
<feature type="domain" description="Uroporphyrinogen decarboxylase (URO-D)" evidence="1">
    <location>
        <begin position="190"/>
        <end position="367"/>
    </location>
</feature>
<dbReference type="SUPFAM" id="SSF51726">
    <property type="entry name" value="UROD/MetE-like"/>
    <property type="match status" value="1"/>
</dbReference>
<dbReference type="InterPro" id="IPR000257">
    <property type="entry name" value="Uroporphyrinogen_deCOase"/>
</dbReference>
<dbReference type="Gene3D" id="3.20.20.210">
    <property type="match status" value="1"/>
</dbReference>